<feature type="transmembrane region" description="Helical" evidence="6">
    <location>
        <begin position="206"/>
        <end position="232"/>
    </location>
</feature>
<dbReference type="PANTHER" id="PTHR43124">
    <property type="entry name" value="PURINE EFFLUX PUMP PBUE"/>
    <property type="match status" value="1"/>
</dbReference>
<keyword evidence="4 6" id="KW-1133">Transmembrane helix</keyword>
<feature type="transmembrane region" description="Helical" evidence="6">
    <location>
        <begin position="271"/>
        <end position="292"/>
    </location>
</feature>
<proteinExistence type="predicted"/>
<dbReference type="InterPro" id="IPR020846">
    <property type="entry name" value="MFS_dom"/>
</dbReference>
<accession>A0A2S8HG99</accession>
<evidence type="ECO:0000256" key="2">
    <source>
        <dbReference type="ARBA" id="ARBA00022475"/>
    </source>
</evidence>
<dbReference type="InterPro" id="IPR050189">
    <property type="entry name" value="MFS_Efflux_Transporters"/>
</dbReference>
<evidence type="ECO:0000313" key="9">
    <source>
        <dbReference type="Proteomes" id="UP000239687"/>
    </source>
</evidence>
<sequence>MTEHKAPQGWWLRVVLTAAMALPMLIFYAVGTLGPLIVADLGVPTHWLGWLITSAFGFAALLSLWAGPLVNRLGTRRAMAVLFWSTVGAYGLLASLPGFVGVVLALAACGIAQALANPVTNLLIAERVEPRHKAAVVGLKQSGVQVSALFAGLLLPSLAMSLGWREALASLLIPALLLACLGPRVAPLGHKGQPLSLAIARPNGRLALLMSVQLCVGIVLSSFVTFLGVFAAGQGMPATLIGGLIAGFGVMGIVARIFFTPLGARMVDESWLLLVLLLLSSLALWLTSLAAPGSHWPLWAGALGMGLTAVATNAIAMSMVLRDPGFGSPAPAAGLLSVGFFGGFALGPPLFGLVQNGPWGFASAWLALIGVLLLGCLLCLLLMRGRQRHRNSAVESSLRAVK</sequence>
<gene>
    <name evidence="8" type="ORF">C5612_19435</name>
</gene>
<feature type="transmembrane region" description="Helical" evidence="6">
    <location>
        <begin position="168"/>
        <end position="186"/>
    </location>
</feature>
<protein>
    <submittedName>
        <fullName evidence="8">MFS transporter</fullName>
    </submittedName>
</protein>
<dbReference type="RefSeq" id="WP_105344400.1">
    <property type="nucleotide sequence ID" value="NZ_PUIN01000011.1"/>
</dbReference>
<keyword evidence="2" id="KW-1003">Cell membrane</keyword>
<name>A0A2S8HG99_9PSED</name>
<comment type="subcellular location">
    <subcellularLocation>
        <location evidence="1">Cell membrane</location>
        <topology evidence="1">Multi-pass membrane protein</topology>
    </subcellularLocation>
</comment>
<dbReference type="AlphaFoldDB" id="A0A2S8HG99"/>
<feature type="transmembrane region" description="Helical" evidence="6">
    <location>
        <begin position="333"/>
        <end position="353"/>
    </location>
</feature>
<comment type="caution">
    <text evidence="8">The sequence shown here is derived from an EMBL/GenBank/DDBJ whole genome shotgun (WGS) entry which is preliminary data.</text>
</comment>
<keyword evidence="5 6" id="KW-0472">Membrane</keyword>
<dbReference type="Gene3D" id="1.20.1250.20">
    <property type="entry name" value="MFS general substrate transporter like domains"/>
    <property type="match status" value="2"/>
</dbReference>
<feature type="transmembrane region" description="Helical" evidence="6">
    <location>
        <begin position="238"/>
        <end position="259"/>
    </location>
</feature>
<feature type="transmembrane region" description="Helical" evidence="6">
    <location>
        <begin position="298"/>
        <end position="321"/>
    </location>
</feature>
<reference evidence="8 9" key="1">
    <citation type="submission" date="2018-02" db="EMBL/GenBank/DDBJ databases">
        <title>Draft genome sequencing of Pseudomonas frederiksbergensis 11-D3.</title>
        <authorList>
            <person name="Zheng B.-X."/>
        </authorList>
    </citation>
    <scope>NUCLEOTIDE SEQUENCE [LARGE SCALE GENOMIC DNA]</scope>
    <source>
        <strain evidence="8 9">11-D3</strain>
    </source>
</reference>
<feature type="transmembrane region" description="Helical" evidence="6">
    <location>
        <begin position="78"/>
        <end position="96"/>
    </location>
</feature>
<evidence type="ECO:0000259" key="7">
    <source>
        <dbReference type="PROSITE" id="PS50850"/>
    </source>
</evidence>
<organism evidence="8 9">
    <name type="scientific">Pseudomonas frederiksbergensis</name>
    <dbReference type="NCBI Taxonomy" id="104087"/>
    <lineage>
        <taxon>Bacteria</taxon>
        <taxon>Pseudomonadati</taxon>
        <taxon>Pseudomonadota</taxon>
        <taxon>Gammaproteobacteria</taxon>
        <taxon>Pseudomonadales</taxon>
        <taxon>Pseudomonadaceae</taxon>
        <taxon>Pseudomonas</taxon>
    </lineage>
</organism>
<dbReference type="InterPro" id="IPR036259">
    <property type="entry name" value="MFS_trans_sf"/>
</dbReference>
<evidence type="ECO:0000256" key="6">
    <source>
        <dbReference type="SAM" id="Phobius"/>
    </source>
</evidence>
<dbReference type="EMBL" id="PUIN01000011">
    <property type="protein sequence ID" value="PQP01534.1"/>
    <property type="molecule type" value="Genomic_DNA"/>
</dbReference>
<evidence type="ECO:0000256" key="1">
    <source>
        <dbReference type="ARBA" id="ARBA00004651"/>
    </source>
</evidence>
<dbReference type="PROSITE" id="PS50850">
    <property type="entry name" value="MFS"/>
    <property type="match status" value="1"/>
</dbReference>
<evidence type="ECO:0000313" key="8">
    <source>
        <dbReference type="EMBL" id="PQP01534.1"/>
    </source>
</evidence>
<dbReference type="PANTHER" id="PTHR43124:SF3">
    <property type="entry name" value="CHLORAMPHENICOL EFFLUX PUMP RV0191"/>
    <property type="match status" value="1"/>
</dbReference>
<feature type="domain" description="Major facilitator superfamily (MFS) profile" evidence="7">
    <location>
        <begin position="12"/>
        <end position="387"/>
    </location>
</feature>
<evidence type="ECO:0000256" key="4">
    <source>
        <dbReference type="ARBA" id="ARBA00022989"/>
    </source>
</evidence>
<feature type="transmembrane region" description="Helical" evidence="6">
    <location>
        <begin position="359"/>
        <end position="383"/>
    </location>
</feature>
<evidence type="ECO:0000256" key="3">
    <source>
        <dbReference type="ARBA" id="ARBA00022692"/>
    </source>
</evidence>
<dbReference type="GO" id="GO:0022857">
    <property type="term" value="F:transmembrane transporter activity"/>
    <property type="evidence" value="ECO:0007669"/>
    <property type="project" value="InterPro"/>
</dbReference>
<dbReference type="Pfam" id="PF07690">
    <property type="entry name" value="MFS_1"/>
    <property type="match status" value="1"/>
</dbReference>
<keyword evidence="3 6" id="KW-0812">Transmembrane</keyword>
<dbReference type="GO" id="GO:0005886">
    <property type="term" value="C:plasma membrane"/>
    <property type="evidence" value="ECO:0007669"/>
    <property type="project" value="UniProtKB-SubCell"/>
</dbReference>
<dbReference type="Proteomes" id="UP000239687">
    <property type="component" value="Unassembled WGS sequence"/>
</dbReference>
<dbReference type="SUPFAM" id="SSF103473">
    <property type="entry name" value="MFS general substrate transporter"/>
    <property type="match status" value="1"/>
</dbReference>
<feature type="transmembrane region" description="Helical" evidence="6">
    <location>
        <begin position="12"/>
        <end position="35"/>
    </location>
</feature>
<feature type="transmembrane region" description="Helical" evidence="6">
    <location>
        <begin position="47"/>
        <end position="66"/>
    </location>
</feature>
<evidence type="ECO:0000256" key="5">
    <source>
        <dbReference type="ARBA" id="ARBA00023136"/>
    </source>
</evidence>
<dbReference type="InterPro" id="IPR011701">
    <property type="entry name" value="MFS"/>
</dbReference>